<sequence length="548" mass="57016">MTVSVADIDRWDAGDVREVFHATRSRAEAAQEAANGIAQLPAFERWGGDASRAAKDSIDQTRKDLDAHGAEALAVARAADRAAGDIDALKGKLAHLRNRAHQLGMELDAASNSFVPAAGSTLTEADVAQAEAELQPQLTALLAEAAGIDDELANAINMATGKTPIPQEGPPVGAEGLTPTQVASDANEAALERERESTQARVDQVQRQIDELAREAYTTGDHSAETMDRFNDLTGELDGAKGYLSQLNAVHDALGKAPETYLTVFDPRTGTGKPVLAAVAVGNPDTAQNVSVTVPGIGSTTKDTLPGMVTEASNLRLEAERQLRNAGLPGSAATIAWMGYDPPPNPINTLSPADALATMGDGQARLGADSLSSYLEQVRANNPDGHLTLLGHSYGSLTSSLALQELNAQGLHPVNDVVFYGSPGLELTSSDQLGLGAGHAYVMRGMDDPISGVVAELAPLHGWGVNPYDGMFPELSAAAGPDPGGVVREGVQSHSDYARLGSDNQLRMSGYNLAAVVAGLPDNQVLAPPPPPPVAPPTPPLIPGVPFR</sequence>
<dbReference type="Proteomes" id="UP000465785">
    <property type="component" value="Chromosome"/>
</dbReference>
<dbReference type="RefSeq" id="WP_163735037.1">
    <property type="nucleotide sequence ID" value="NZ_AP022601.1"/>
</dbReference>
<name>A0A9W4FIC9_9MYCO</name>
<dbReference type="EMBL" id="AP022601">
    <property type="protein sequence ID" value="BBY95648.1"/>
    <property type="molecule type" value="Genomic_DNA"/>
</dbReference>
<gene>
    <name evidence="4" type="ORF">MGALJ_53170</name>
</gene>
<organism evidence="4 5">
    <name type="scientific">Mycobacterium gallinarum</name>
    <dbReference type="NCBI Taxonomy" id="39689"/>
    <lineage>
        <taxon>Bacteria</taxon>
        <taxon>Bacillati</taxon>
        <taxon>Actinomycetota</taxon>
        <taxon>Actinomycetes</taxon>
        <taxon>Mycobacteriales</taxon>
        <taxon>Mycobacteriaceae</taxon>
        <taxon>Mycobacterium</taxon>
    </lineage>
</organism>
<evidence type="ECO:0000313" key="4">
    <source>
        <dbReference type="EMBL" id="BBY95648.1"/>
    </source>
</evidence>
<dbReference type="InterPro" id="IPR010427">
    <property type="entry name" value="DUF1023"/>
</dbReference>
<evidence type="ECO:0000259" key="3">
    <source>
        <dbReference type="Pfam" id="PF06259"/>
    </source>
</evidence>
<dbReference type="SUPFAM" id="SSF53474">
    <property type="entry name" value="alpha/beta-Hydrolases"/>
    <property type="match status" value="1"/>
</dbReference>
<feature type="domain" description="DUF1023" evidence="3">
    <location>
        <begin position="274"/>
        <end position="459"/>
    </location>
</feature>
<dbReference type="AlphaFoldDB" id="A0A9W4FIC9"/>
<evidence type="ECO:0000256" key="1">
    <source>
        <dbReference type="SAM" id="Coils"/>
    </source>
</evidence>
<accession>A0A9W4FIC9</accession>
<keyword evidence="1" id="KW-0175">Coiled coil</keyword>
<feature type="coiled-coil region" evidence="1">
    <location>
        <begin position="188"/>
        <end position="215"/>
    </location>
</feature>
<evidence type="ECO:0000313" key="5">
    <source>
        <dbReference type="Proteomes" id="UP000465785"/>
    </source>
</evidence>
<protein>
    <recommendedName>
        <fullName evidence="3">DUF1023 domain-containing protein</fullName>
    </recommendedName>
</protein>
<keyword evidence="5" id="KW-1185">Reference proteome</keyword>
<feature type="region of interest" description="Disordered" evidence="2">
    <location>
        <begin position="527"/>
        <end position="548"/>
    </location>
</feature>
<dbReference type="Pfam" id="PF06259">
    <property type="entry name" value="Abhydrolase_8"/>
    <property type="match status" value="1"/>
</dbReference>
<dbReference type="InterPro" id="IPR029058">
    <property type="entry name" value="AB_hydrolase_fold"/>
</dbReference>
<dbReference type="KEGG" id="mgau:MGALJ_53170"/>
<dbReference type="Gene3D" id="3.40.50.1820">
    <property type="entry name" value="alpha/beta hydrolase"/>
    <property type="match status" value="1"/>
</dbReference>
<feature type="coiled-coil region" evidence="1">
    <location>
        <begin position="79"/>
        <end position="106"/>
    </location>
</feature>
<proteinExistence type="predicted"/>
<evidence type="ECO:0000256" key="2">
    <source>
        <dbReference type="SAM" id="MobiDB-lite"/>
    </source>
</evidence>
<reference evidence="4 5" key="1">
    <citation type="journal article" date="2019" name="Emerg. Microbes Infect.">
        <title>Comprehensive subspecies identification of 175 nontuberculous mycobacteria species based on 7547 genomic profiles.</title>
        <authorList>
            <person name="Matsumoto Y."/>
            <person name="Kinjo T."/>
            <person name="Motooka D."/>
            <person name="Nabeya D."/>
            <person name="Jung N."/>
            <person name="Uechi K."/>
            <person name="Horii T."/>
            <person name="Iida T."/>
            <person name="Fujita J."/>
            <person name="Nakamura S."/>
        </authorList>
    </citation>
    <scope>NUCLEOTIDE SEQUENCE [LARGE SCALE GENOMIC DNA]</scope>
    <source>
        <strain evidence="4 5">JCM 6399</strain>
    </source>
</reference>